<evidence type="ECO:0000256" key="2">
    <source>
        <dbReference type="SAM" id="MobiDB-lite"/>
    </source>
</evidence>
<dbReference type="SUPFAM" id="SSF49464">
    <property type="entry name" value="Carboxypeptidase regulatory domain-like"/>
    <property type="match status" value="1"/>
</dbReference>
<dbReference type="RefSeq" id="WP_043570264.1">
    <property type="nucleotide sequence ID" value="NZ_CP022752.1"/>
</dbReference>
<dbReference type="EMBL" id="JPMV01000011">
    <property type="protein sequence ID" value="KGI82400.1"/>
    <property type="molecule type" value="Genomic_DNA"/>
</dbReference>
<dbReference type="PANTHER" id="PTHR34406:SF1">
    <property type="entry name" value="PROTEIN YCEI"/>
    <property type="match status" value="1"/>
</dbReference>
<dbReference type="AlphaFoldDB" id="A0A099DAL2"/>
<dbReference type="Proteomes" id="UP000029737">
    <property type="component" value="Unassembled WGS sequence"/>
</dbReference>
<evidence type="ECO:0000313" key="4">
    <source>
        <dbReference type="EMBL" id="ASU80239.1"/>
    </source>
</evidence>
<dbReference type="InterPro" id="IPR008969">
    <property type="entry name" value="CarboxyPept-like_regulatory"/>
</dbReference>
<sequence length="294" mass="32421">MVLSKLLGRSATRKPAREGASNALPPTPLDGGTLSCQVHDEADRPLPEATVTVVNRLNQQVASGSTDGYGFFLATVQPGTHKVSITAGGYQRTGTRAEVRTNRHTAIGSVGLKRDPESALPEPGVWTFDPDHTEIRFIAQHIGMSKIHGAFRELEGRVTVREPFERSKVEVSIDAASIDTGVRMRDDHLRSADFLDVANHPRLYFHSDRLTQLRGDRWSMGGQLTLRGRSSPVQLDTTYLGTRSWNGTRTACHCTTELRREDYSVNWQQLLSKGIGVVGPTVRIELDVQAVLEE</sequence>
<evidence type="ECO:0000256" key="1">
    <source>
        <dbReference type="ARBA" id="ARBA00008812"/>
    </source>
</evidence>
<name>A0A099DAL2_9ACTN</name>
<dbReference type="eggNOG" id="COG2353">
    <property type="taxonomic scope" value="Bacteria"/>
</dbReference>
<dbReference type="OrthoDB" id="9811006at2"/>
<dbReference type="InterPro" id="IPR007372">
    <property type="entry name" value="Lipid/polyisoprenoid-bd_YceI"/>
</dbReference>
<reference evidence="4 7" key="2">
    <citation type="submission" date="2017-08" db="EMBL/GenBank/DDBJ databases">
        <title>The complete genome sequence of moderately halophilic actinomycete Actinopolyspora erythraea YIM 90600, the producer of novel erythromycin, novel actinopolysporins A-C and tubercidin.</title>
        <authorList>
            <person name="Yin M."/>
            <person name="Tang S."/>
        </authorList>
    </citation>
    <scope>NUCLEOTIDE SEQUENCE [LARGE SCALE GENOMIC DNA]</scope>
    <source>
        <strain evidence="4 7">YIM 90600</strain>
    </source>
</reference>
<dbReference type="Gene3D" id="2.40.128.110">
    <property type="entry name" value="Lipid/polyisoprenoid-binding, YceI-like"/>
    <property type="match status" value="1"/>
</dbReference>
<evidence type="ECO:0000313" key="5">
    <source>
        <dbReference type="EMBL" id="KGI82400.1"/>
    </source>
</evidence>
<evidence type="ECO:0000259" key="3">
    <source>
        <dbReference type="SMART" id="SM00867"/>
    </source>
</evidence>
<comment type="similarity">
    <text evidence="1">Belongs to the UPF0312 family.</text>
</comment>
<proteinExistence type="inferred from homology"/>
<dbReference type="Pfam" id="PF04264">
    <property type="entry name" value="YceI"/>
    <property type="match status" value="1"/>
</dbReference>
<dbReference type="Pfam" id="PF13620">
    <property type="entry name" value="CarboxypepD_reg"/>
    <property type="match status" value="1"/>
</dbReference>
<dbReference type="HOGENOM" id="CLU_071003_3_0_11"/>
<organism evidence="4 7">
    <name type="scientific">Actinopolyspora erythraea</name>
    <dbReference type="NCBI Taxonomy" id="414996"/>
    <lineage>
        <taxon>Bacteria</taxon>
        <taxon>Bacillati</taxon>
        <taxon>Actinomycetota</taxon>
        <taxon>Actinomycetes</taxon>
        <taxon>Actinopolysporales</taxon>
        <taxon>Actinopolysporaceae</taxon>
        <taxon>Actinopolyspora</taxon>
    </lineage>
</organism>
<gene>
    <name evidence="4" type="ORF">CDG81_20390</name>
    <name evidence="5" type="ORF">IL38_04495</name>
</gene>
<evidence type="ECO:0000313" key="7">
    <source>
        <dbReference type="Proteomes" id="UP000215043"/>
    </source>
</evidence>
<accession>A0A099DAL2</accession>
<keyword evidence="6" id="KW-1185">Reference proteome</keyword>
<dbReference type="PANTHER" id="PTHR34406">
    <property type="entry name" value="PROTEIN YCEI"/>
    <property type="match status" value="1"/>
</dbReference>
<dbReference type="KEGG" id="aey:CDG81_20390"/>
<dbReference type="Proteomes" id="UP000215043">
    <property type="component" value="Chromosome"/>
</dbReference>
<dbReference type="EMBL" id="CP022752">
    <property type="protein sequence ID" value="ASU80239.1"/>
    <property type="molecule type" value="Genomic_DNA"/>
</dbReference>
<dbReference type="SMART" id="SM00867">
    <property type="entry name" value="YceI"/>
    <property type="match status" value="1"/>
</dbReference>
<dbReference type="InterPro" id="IPR036761">
    <property type="entry name" value="TTHA0802/YceI-like_sf"/>
</dbReference>
<feature type="region of interest" description="Disordered" evidence="2">
    <location>
        <begin position="1"/>
        <end position="32"/>
    </location>
</feature>
<protein>
    <recommendedName>
        <fullName evidence="3">Lipid/polyisoprenoid-binding YceI-like domain-containing protein</fullName>
    </recommendedName>
</protein>
<dbReference type="Gene3D" id="2.60.40.1120">
    <property type="entry name" value="Carboxypeptidase-like, regulatory domain"/>
    <property type="match status" value="1"/>
</dbReference>
<dbReference type="SUPFAM" id="SSF101874">
    <property type="entry name" value="YceI-like"/>
    <property type="match status" value="1"/>
</dbReference>
<feature type="domain" description="Lipid/polyisoprenoid-binding YceI-like" evidence="3">
    <location>
        <begin position="125"/>
        <end position="291"/>
    </location>
</feature>
<reference evidence="5 6" key="1">
    <citation type="journal article" date="2014" name="PLoS ONE">
        <title>Identification and Characterization of a New Erythromycin Biosynthetic Gene Cluster in Actinopolyspora erythraea YIM90600, a Novel Erythronolide-Producing Halophilic Actinomycete Isolated from Salt Field.</title>
        <authorList>
            <person name="Chen D."/>
            <person name="Feng J."/>
            <person name="Huang L."/>
            <person name="Zhang Q."/>
            <person name="Wu J."/>
            <person name="Zhu X."/>
            <person name="Duan Y."/>
            <person name="Xu Z."/>
        </authorList>
    </citation>
    <scope>NUCLEOTIDE SEQUENCE [LARGE SCALE GENOMIC DNA]</scope>
    <source>
        <strain evidence="5 6">YIM90600</strain>
    </source>
</reference>
<evidence type="ECO:0000313" key="6">
    <source>
        <dbReference type="Proteomes" id="UP000029737"/>
    </source>
</evidence>